<organism evidence="1 2">
    <name type="scientific">Linum trigynum</name>
    <dbReference type="NCBI Taxonomy" id="586398"/>
    <lineage>
        <taxon>Eukaryota</taxon>
        <taxon>Viridiplantae</taxon>
        <taxon>Streptophyta</taxon>
        <taxon>Embryophyta</taxon>
        <taxon>Tracheophyta</taxon>
        <taxon>Spermatophyta</taxon>
        <taxon>Magnoliopsida</taxon>
        <taxon>eudicotyledons</taxon>
        <taxon>Gunneridae</taxon>
        <taxon>Pentapetalae</taxon>
        <taxon>rosids</taxon>
        <taxon>fabids</taxon>
        <taxon>Malpighiales</taxon>
        <taxon>Linaceae</taxon>
        <taxon>Linum</taxon>
    </lineage>
</organism>
<gene>
    <name evidence="1" type="ORF">LTRI10_LOCUS42996</name>
</gene>
<accession>A0AAV2FXE0</accession>
<keyword evidence="2" id="KW-1185">Reference proteome</keyword>
<dbReference type="Proteomes" id="UP001497516">
    <property type="component" value="Chromosome 7"/>
</dbReference>
<dbReference type="EMBL" id="OZ034820">
    <property type="protein sequence ID" value="CAL1403031.1"/>
    <property type="molecule type" value="Genomic_DNA"/>
</dbReference>
<reference evidence="1 2" key="1">
    <citation type="submission" date="2024-04" db="EMBL/GenBank/DDBJ databases">
        <authorList>
            <person name="Fracassetti M."/>
        </authorList>
    </citation>
    <scope>NUCLEOTIDE SEQUENCE [LARGE SCALE GENOMIC DNA]</scope>
</reference>
<evidence type="ECO:0000313" key="2">
    <source>
        <dbReference type="Proteomes" id="UP001497516"/>
    </source>
</evidence>
<name>A0AAV2FXE0_9ROSI</name>
<dbReference type="AlphaFoldDB" id="A0AAV2FXE0"/>
<proteinExistence type="predicted"/>
<protein>
    <submittedName>
        <fullName evidence="1">Uncharacterized protein</fullName>
    </submittedName>
</protein>
<sequence>MEERATNWGFLPLNHLKLGFAGLASQFWVGRFLCTNFTKDGGAVRGDVVHWLDGRVGRGVVFDRLTSSIWSNGGAVSLREEGEKRKGRIRVKWSTGSINW</sequence>
<evidence type="ECO:0000313" key="1">
    <source>
        <dbReference type="EMBL" id="CAL1403031.1"/>
    </source>
</evidence>